<proteinExistence type="predicted"/>
<dbReference type="WBParaSite" id="PDA_v2.g670.t1">
    <property type="protein sequence ID" value="PDA_v2.g670.t1"/>
    <property type="gene ID" value="PDA_v2.g670"/>
</dbReference>
<dbReference type="PANTHER" id="PTHR43656">
    <property type="entry name" value="BINDING OXIDOREDUCTASE, PUTATIVE (AFU_ORTHOLOGUE AFUA_2G08260)-RELATED"/>
    <property type="match status" value="1"/>
</dbReference>
<dbReference type="Proteomes" id="UP000887578">
    <property type="component" value="Unplaced"/>
</dbReference>
<dbReference type="SUPFAM" id="SSF51395">
    <property type="entry name" value="FMN-linked oxidoreductases"/>
    <property type="match status" value="1"/>
</dbReference>
<dbReference type="AlphaFoldDB" id="A0A914R5I3"/>
<dbReference type="InterPro" id="IPR001155">
    <property type="entry name" value="OxRdtase_FMN_N"/>
</dbReference>
<name>A0A914R5I3_9BILA</name>
<dbReference type="Pfam" id="PF00724">
    <property type="entry name" value="Oxidored_FMN"/>
    <property type="match status" value="1"/>
</dbReference>
<keyword evidence="2" id="KW-0560">Oxidoreductase</keyword>
<dbReference type="GO" id="GO:0010181">
    <property type="term" value="F:FMN binding"/>
    <property type="evidence" value="ECO:0007669"/>
    <property type="project" value="InterPro"/>
</dbReference>
<evidence type="ECO:0000313" key="4">
    <source>
        <dbReference type="Proteomes" id="UP000887578"/>
    </source>
</evidence>
<feature type="domain" description="NADH:flavin oxidoreductase/NADH oxidase N-terminal" evidence="3">
    <location>
        <begin position="18"/>
        <end position="364"/>
    </location>
</feature>
<dbReference type="InterPro" id="IPR051799">
    <property type="entry name" value="NADH_flavin_oxidoreductase"/>
</dbReference>
<evidence type="ECO:0000313" key="5">
    <source>
        <dbReference type="WBParaSite" id="PDA_v2.g670.t1"/>
    </source>
</evidence>
<keyword evidence="1" id="KW-0285">Flavoprotein</keyword>
<evidence type="ECO:0000256" key="2">
    <source>
        <dbReference type="ARBA" id="ARBA00023002"/>
    </source>
</evidence>
<organism evidence="4 5">
    <name type="scientific">Panagrolaimus davidi</name>
    <dbReference type="NCBI Taxonomy" id="227884"/>
    <lineage>
        <taxon>Eukaryota</taxon>
        <taxon>Metazoa</taxon>
        <taxon>Ecdysozoa</taxon>
        <taxon>Nematoda</taxon>
        <taxon>Chromadorea</taxon>
        <taxon>Rhabditida</taxon>
        <taxon>Tylenchina</taxon>
        <taxon>Panagrolaimomorpha</taxon>
        <taxon>Panagrolaimoidea</taxon>
        <taxon>Panagrolaimidae</taxon>
        <taxon>Panagrolaimus</taxon>
    </lineage>
</organism>
<sequence length="453" mass="50312">MFKRYPVEKPVSPEILNEPIKFRTSKRVAKNRLLKGAMSERLGTWIDGNLQKSGIPTEQYINLYDKFGHGGFGTILTGNIMVDFDHLEGAGNVIIEESINNHERRQAFRDVSAAAKVDGSLIIGQISHCGSQTTTLFNPHPYSSSDVQVDSKKIGMEFGKPIALSIDEIQTLVIQKFIFAAKFLYETGFDGVEIHGANGFLLSQFMSPKSNKRTDEYGGSRENRIRIVLEIYNGIREVVPSETGFIVGIKMNSVEFENEGLSVEEAAWMCQEFERAGFDFIELSGGNFENPGLDSCKSLPTKNREGYFSEFARQIKPYIPHTTVFITGGFRTVPGMIAAIKSGFADGIGLSRPAAAEPDIARKMLKLNIQSATQNAIDDTRMQIMAAATQLVQAGKWNSAKSHQEATYGLMDTSNKRETDHFITEFLKHFEQIGKEIAEGKIVNIAFDLPILV</sequence>
<evidence type="ECO:0000256" key="1">
    <source>
        <dbReference type="ARBA" id="ARBA00022630"/>
    </source>
</evidence>
<dbReference type="Gene3D" id="3.20.20.70">
    <property type="entry name" value="Aldolase class I"/>
    <property type="match status" value="1"/>
</dbReference>
<dbReference type="PANTHER" id="PTHR43656:SF5">
    <property type="entry name" value="NADH:FLAVIN OXIDOREDUCTASE_NADH OXIDASE N-TERMINAL DOMAIN-CONTAINING PROTEIN"/>
    <property type="match status" value="1"/>
</dbReference>
<dbReference type="GO" id="GO:0016491">
    <property type="term" value="F:oxidoreductase activity"/>
    <property type="evidence" value="ECO:0007669"/>
    <property type="project" value="UniProtKB-KW"/>
</dbReference>
<reference evidence="5" key="1">
    <citation type="submission" date="2022-11" db="UniProtKB">
        <authorList>
            <consortium name="WormBaseParasite"/>
        </authorList>
    </citation>
    <scope>IDENTIFICATION</scope>
</reference>
<dbReference type="InterPro" id="IPR013785">
    <property type="entry name" value="Aldolase_TIM"/>
</dbReference>
<evidence type="ECO:0000259" key="3">
    <source>
        <dbReference type="Pfam" id="PF00724"/>
    </source>
</evidence>
<keyword evidence="4" id="KW-1185">Reference proteome</keyword>
<dbReference type="CDD" id="cd04733">
    <property type="entry name" value="OYE_like_2_FMN"/>
    <property type="match status" value="1"/>
</dbReference>
<protein>
    <submittedName>
        <fullName evidence="5">NADH:flavin oxidoreductase/NADH oxidase N-terminal domain-containing protein</fullName>
    </submittedName>
</protein>
<accession>A0A914R5I3</accession>